<dbReference type="KEGG" id="mbr:MONBRDRAFT_34237"/>
<dbReference type="GO" id="GO:0047560">
    <property type="term" value="F:3-dehydrosphinganine reductase activity"/>
    <property type="evidence" value="ECO:0007669"/>
    <property type="project" value="UniProtKB-EC"/>
</dbReference>
<dbReference type="RefSeq" id="XP_001749664.1">
    <property type="nucleotide sequence ID" value="XM_001749612.1"/>
</dbReference>
<dbReference type="eggNOG" id="KOG1210">
    <property type="taxonomic scope" value="Eukaryota"/>
</dbReference>
<keyword evidence="7" id="KW-0746">Sphingolipid metabolism</keyword>
<dbReference type="SUPFAM" id="SSF51735">
    <property type="entry name" value="NAD(P)-binding Rossmann-fold domains"/>
    <property type="match status" value="1"/>
</dbReference>
<evidence type="ECO:0000256" key="8">
    <source>
        <dbReference type="ARBA" id="ARBA00022927"/>
    </source>
</evidence>
<keyword evidence="13" id="KW-0812">Transmembrane</keyword>
<sequence length="1209" mass="130273">MLCWSFVRVCVSLCLSLCLCLCLSLSLSLSLSSLCLSVPLSESLSLSLCLSLSVSLSLCLSLLVSVCHSLIYFQMAPRKLRDLIQRVRSAKTAAEEREIVQKECADIRTCFRSEEREYSARNVAKLLYIYMLGYPAHFGQVECMKLVSSNRFLDKRIGHLGTMLLLDEEKELHLMVTNSLKQDMNHKVPYVASMALCTLGAIASRDMARDLVGEVEKLIKSSNAYIKKKATLCAVRFMRKDPMLVENFLSSTRTLLSERHHGVLITGITMIEEIAINDPEALGHFRRCRILRLLRILGKGDMEASEAMNDILAEVATNTSSTTNVGNAVLYEAVRCVMEIKAESGLRVLAINNLGRFLLNPDRNIRYVALTTLLRVVQGGEQGAEAVQRHRAVIVDCLREPDVTIRRRALALAFALINSNNVRSVVAELLSFLEVAEKEFRAYMVTELLVASDKFAPTAKWHVDTLLRVLELAGGHLTEEGVAEVVQIIAEKDDLHRYASQRLFVASCKPKPSQPLLQISAWCIGEFGDQLIAGGAIEPEEGAEPIIPSGETLLEHLKGIVQHPSHGLATKEYAMNAIMKLSVRDPNLAGSVRNTLDPFRRAHDEELQQRATEYSAVFSSFDHMRAALLERMPVAESKQHRVITDQEPTPQIAAPAEAAGGGDLLDLLGDSVPASTSAPTGSADNGLLDLLGGGAPASTNTPMSGGDGGLFDLLGGSTGSTPAAPPSSNGGLDDLLGGLLGGSSTPAPAATSAPSSGGLDDLLGGLGGGSASVEPASNGADPFGGMFGAGSQAPAAPVPFEAFHEDGLRLMFAATKQADGQIVVDMVATNSTMNALTNYNLQVAVPRSFTVQLQPASSTTVPAVNSGQVTQKAYVTTSGGAPLKMLLRISYENDGMPIMKQHQVAYLYRKLRAPGFKVEGKHAVITGGSLGLGLEIAKKFAAAGANVTIMARNEAKLKAAVEEISRNKKDLSKICYVPCDVTNVEAVREALTRATSINGAIDYLICSAGMAAPGYFLESKIETHRQQMDVNYFGCVNMVHAALPDMIQAKRKPTIILVSSAVCFGSFVGYSQYSPSKFAVRALADALRNELLRYDIRVMIYFPSSMNTPGFEIEELTKPQETRDIEGQMGLIEADQAAQKLIDGIASGAYSVTTEALGELARMGTCGIQPREMPLLEILVAPIFVVVALGYQVYMDYTARNGAGKSKKE</sequence>
<dbReference type="SMART" id="SM00809">
    <property type="entry name" value="Alpha_adaptinC2"/>
    <property type="match status" value="1"/>
</dbReference>
<evidence type="ECO:0000256" key="5">
    <source>
        <dbReference type="ARBA" id="ARBA00004991"/>
    </source>
</evidence>
<evidence type="ECO:0000256" key="10">
    <source>
        <dbReference type="ARBA" id="ARBA00023136"/>
    </source>
</evidence>
<feature type="compositionally biased region" description="Low complexity" evidence="12">
    <location>
        <begin position="710"/>
        <end position="763"/>
    </location>
</feature>
<dbReference type="GO" id="GO:0035615">
    <property type="term" value="F:clathrin adaptor activity"/>
    <property type="evidence" value="ECO:0000318"/>
    <property type="project" value="GO_Central"/>
</dbReference>
<dbReference type="Proteomes" id="UP000001357">
    <property type="component" value="Unassembled WGS sequence"/>
</dbReference>
<comment type="pathway">
    <text evidence="4">Lipid metabolism; sphingolipid metabolism.</text>
</comment>
<dbReference type="GO" id="GO:0006886">
    <property type="term" value="P:intracellular protein transport"/>
    <property type="evidence" value="ECO:0007669"/>
    <property type="project" value="InterPro"/>
</dbReference>
<reference evidence="15 16" key="1">
    <citation type="journal article" date="2008" name="Nature">
        <title>The genome of the choanoflagellate Monosiga brevicollis and the origin of metazoans.</title>
        <authorList>
            <consortium name="JGI Sequencing"/>
            <person name="King N."/>
            <person name="Westbrook M.J."/>
            <person name="Young S.L."/>
            <person name="Kuo A."/>
            <person name="Abedin M."/>
            <person name="Chapman J."/>
            <person name="Fairclough S."/>
            <person name="Hellsten U."/>
            <person name="Isogai Y."/>
            <person name="Letunic I."/>
            <person name="Marr M."/>
            <person name="Pincus D."/>
            <person name="Putnam N."/>
            <person name="Rokas A."/>
            <person name="Wright K.J."/>
            <person name="Zuzow R."/>
            <person name="Dirks W."/>
            <person name="Good M."/>
            <person name="Goodstein D."/>
            <person name="Lemons D."/>
            <person name="Li W."/>
            <person name="Lyons J.B."/>
            <person name="Morris A."/>
            <person name="Nichols S."/>
            <person name="Richter D.J."/>
            <person name="Salamov A."/>
            <person name="Bork P."/>
            <person name="Lim W.A."/>
            <person name="Manning G."/>
            <person name="Miller W.T."/>
            <person name="McGinnis W."/>
            <person name="Shapiro H."/>
            <person name="Tjian R."/>
            <person name="Grigoriev I.V."/>
            <person name="Rokhsar D."/>
        </authorList>
    </citation>
    <scope>NUCLEOTIDE SEQUENCE [LARGE SCALE GENOMIC DNA]</scope>
    <source>
        <strain evidence="16">MX1 / ATCC 50154</strain>
    </source>
</reference>
<dbReference type="Gene3D" id="3.40.50.720">
    <property type="entry name" value="NAD(P)-binding Rossmann-like Domain"/>
    <property type="match status" value="1"/>
</dbReference>
<dbReference type="eggNOG" id="KOG1062">
    <property type="taxonomic scope" value="Eukaryota"/>
</dbReference>
<dbReference type="GO" id="GO:0005783">
    <property type="term" value="C:endoplasmic reticulum"/>
    <property type="evidence" value="ECO:0007669"/>
    <property type="project" value="UniProtKB-SubCell"/>
</dbReference>
<dbReference type="PROSITE" id="PS50180">
    <property type="entry name" value="GAE"/>
    <property type="match status" value="1"/>
</dbReference>
<feature type="region of interest" description="Disordered" evidence="12">
    <location>
        <begin position="664"/>
        <end position="683"/>
    </location>
</feature>
<evidence type="ECO:0000256" key="3">
    <source>
        <dbReference type="ARBA" id="ARBA00004555"/>
    </source>
</evidence>
<dbReference type="FunFam" id="3.40.50.720:FF:000468">
    <property type="entry name" value="Short-chain dehydrogenase, putative"/>
    <property type="match status" value="1"/>
</dbReference>
<evidence type="ECO:0000256" key="1">
    <source>
        <dbReference type="ARBA" id="ARBA00004240"/>
    </source>
</evidence>
<dbReference type="GO" id="GO:0030148">
    <property type="term" value="P:sphingolipid biosynthetic process"/>
    <property type="evidence" value="ECO:0007669"/>
    <property type="project" value="InterPro"/>
</dbReference>
<evidence type="ECO:0000259" key="14">
    <source>
        <dbReference type="PROSITE" id="PS50180"/>
    </source>
</evidence>
<evidence type="ECO:0000256" key="9">
    <source>
        <dbReference type="ARBA" id="ARBA00023034"/>
    </source>
</evidence>
<dbReference type="EMBL" id="CH991573">
    <property type="protein sequence ID" value="EDQ85473.1"/>
    <property type="molecule type" value="Genomic_DNA"/>
</dbReference>
<dbReference type="GeneID" id="5894960"/>
<dbReference type="Pfam" id="PF01602">
    <property type="entry name" value="Adaptin_N"/>
    <property type="match status" value="1"/>
</dbReference>
<dbReference type="InterPro" id="IPR002553">
    <property type="entry name" value="Clathrin/coatomer_adapt-like_N"/>
</dbReference>
<keyword evidence="13" id="KW-1133">Transmembrane helix</keyword>
<dbReference type="Pfam" id="PF02883">
    <property type="entry name" value="Alpha_adaptinC2"/>
    <property type="match status" value="1"/>
</dbReference>
<evidence type="ECO:0000256" key="11">
    <source>
        <dbReference type="ARBA" id="ARBA00026112"/>
    </source>
</evidence>
<evidence type="ECO:0000313" key="16">
    <source>
        <dbReference type="Proteomes" id="UP000001357"/>
    </source>
</evidence>
<feature type="transmembrane region" description="Helical" evidence="13">
    <location>
        <begin position="1178"/>
        <end position="1197"/>
    </location>
</feature>
<evidence type="ECO:0000256" key="7">
    <source>
        <dbReference type="ARBA" id="ARBA00022919"/>
    </source>
</evidence>
<evidence type="ECO:0000256" key="6">
    <source>
        <dbReference type="ARBA" id="ARBA00022448"/>
    </source>
</evidence>
<accession>A9VAE9</accession>
<dbReference type="AlphaFoldDB" id="A9VAE9"/>
<evidence type="ECO:0000256" key="2">
    <source>
        <dbReference type="ARBA" id="ARBA00004308"/>
    </source>
</evidence>
<dbReference type="CDD" id="cd08939">
    <property type="entry name" value="KDSR-like_SDR_c"/>
    <property type="match status" value="1"/>
</dbReference>
<dbReference type="STRING" id="81824.A9VAE9"/>
<comment type="subcellular location">
    <subcellularLocation>
        <location evidence="2">Endomembrane system</location>
    </subcellularLocation>
    <subcellularLocation>
        <location evidence="1">Endoplasmic reticulum</location>
    </subcellularLocation>
    <subcellularLocation>
        <location evidence="3">Golgi apparatus</location>
    </subcellularLocation>
</comment>
<proteinExistence type="predicted"/>
<dbReference type="EC" id="1.1.1.102" evidence="11"/>
<evidence type="ECO:0000313" key="15">
    <source>
        <dbReference type="EMBL" id="EDQ85473.1"/>
    </source>
</evidence>
<dbReference type="InterPro" id="IPR045022">
    <property type="entry name" value="KDSR-like"/>
</dbReference>
<dbReference type="InParanoid" id="A9VAE9"/>
<feature type="compositionally biased region" description="Polar residues" evidence="12">
    <location>
        <begin position="673"/>
        <end position="683"/>
    </location>
</feature>
<feature type="domain" description="GAE" evidence="14">
    <location>
        <begin position="795"/>
        <end position="908"/>
    </location>
</feature>
<dbReference type="InterPro" id="IPR002347">
    <property type="entry name" value="SDR_fam"/>
</dbReference>
<dbReference type="GO" id="GO:0030121">
    <property type="term" value="C:AP-1 adaptor complex"/>
    <property type="evidence" value="ECO:0000318"/>
    <property type="project" value="GO_Central"/>
</dbReference>
<feature type="region of interest" description="Disordered" evidence="12">
    <location>
        <begin position="698"/>
        <end position="766"/>
    </location>
</feature>
<gene>
    <name evidence="15" type="ORF">MONBRDRAFT_34237</name>
</gene>
<dbReference type="InterPro" id="IPR011989">
    <property type="entry name" value="ARM-like"/>
</dbReference>
<dbReference type="InterPro" id="IPR050840">
    <property type="entry name" value="Adaptor_Complx_Large_Subunit"/>
</dbReference>
<evidence type="ECO:0000256" key="12">
    <source>
        <dbReference type="SAM" id="MobiDB-lite"/>
    </source>
</evidence>
<dbReference type="InterPro" id="IPR008153">
    <property type="entry name" value="GAE_dom"/>
</dbReference>
<dbReference type="PANTHER" id="PTHR22780">
    <property type="entry name" value="ADAPTIN, ALPHA/GAMMA/EPSILON"/>
    <property type="match status" value="1"/>
</dbReference>
<dbReference type="Gene3D" id="2.60.40.1230">
    <property type="match status" value="1"/>
</dbReference>
<dbReference type="Pfam" id="PF00106">
    <property type="entry name" value="adh_short"/>
    <property type="match status" value="1"/>
</dbReference>
<dbReference type="OMA" id="AICAMRI"/>
<keyword evidence="7" id="KW-0443">Lipid metabolism</keyword>
<protein>
    <recommendedName>
        <fullName evidence="11">3-dehydrosphinganine reductase</fullName>
        <ecNumber evidence="11">1.1.1.102</ecNumber>
    </recommendedName>
</protein>
<dbReference type="Gene3D" id="1.25.10.10">
    <property type="entry name" value="Leucine-rich Repeat Variant"/>
    <property type="match status" value="1"/>
</dbReference>
<dbReference type="InterPro" id="IPR008152">
    <property type="entry name" value="Clathrin_a/b/g-adaptin_app_Ig"/>
</dbReference>
<evidence type="ECO:0000256" key="13">
    <source>
        <dbReference type="SAM" id="Phobius"/>
    </source>
</evidence>
<keyword evidence="8" id="KW-0653">Protein transport</keyword>
<keyword evidence="16" id="KW-1185">Reference proteome</keyword>
<dbReference type="SUPFAM" id="SSF49348">
    <property type="entry name" value="Clathrin adaptor appendage domain"/>
    <property type="match status" value="1"/>
</dbReference>
<dbReference type="GO" id="GO:0006666">
    <property type="term" value="P:3-keto-sphinganine metabolic process"/>
    <property type="evidence" value="ECO:0007669"/>
    <property type="project" value="InterPro"/>
</dbReference>
<dbReference type="SUPFAM" id="SSF48371">
    <property type="entry name" value="ARM repeat"/>
    <property type="match status" value="1"/>
</dbReference>
<feature type="transmembrane region" description="Helical" evidence="13">
    <location>
        <begin position="53"/>
        <end position="73"/>
    </location>
</feature>
<dbReference type="InterPro" id="IPR016024">
    <property type="entry name" value="ARM-type_fold"/>
</dbReference>
<dbReference type="PRINTS" id="PR00081">
    <property type="entry name" value="GDHRDH"/>
</dbReference>
<name>A9VAE9_MONBE</name>
<dbReference type="InterPro" id="IPR036291">
    <property type="entry name" value="NAD(P)-bd_dom_sf"/>
</dbReference>
<keyword evidence="6" id="KW-0813">Transport</keyword>
<keyword evidence="9" id="KW-0333">Golgi apparatus</keyword>
<evidence type="ECO:0000256" key="4">
    <source>
        <dbReference type="ARBA" id="ARBA00004760"/>
    </source>
</evidence>
<organism evidence="15 16">
    <name type="scientific">Monosiga brevicollis</name>
    <name type="common">Choanoflagellate</name>
    <dbReference type="NCBI Taxonomy" id="81824"/>
    <lineage>
        <taxon>Eukaryota</taxon>
        <taxon>Choanoflagellata</taxon>
        <taxon>Craspedida</taxon>
        <taxon>Salpingoecidae</taxon>
        <taxon>Monosiga</taxon>
    </lineage>
</organism>
<dbReference type="GO" id="GO:0006896">
    <property type="term" value="P:Golgi to vacuole transport"/>
    <property type="evidence" value="ECO:0000318"/>
    <property type="project" value="GO_Central"/>
</dbReference>
<comment type="pathway">
    <text evidence="5">Sphingolipid metabolism.</text>
</comment>
<dbReference type="FunCoup" id="A9VAE9">
    <property type="interactions" value="1795"/>
</dbReference>
<dbReference type="InterPro" id="IPR013041">
    <property type="entry name" value="Clathrin_app_Ig-like_sf"/>
</dbReference>
<keyword evidence="10 13" id="KW-0472">Membrane</keyword>